<dbReference type="Gene3D" id="2.30.29.30">
    <property type="entry name" value="Pleckstrin-homology domain (PH domain)/Phosphotyrosine-binding domain (PTB)"/>
    <property type="match status" value="1"/>
</dbReference>
<evidence type="ECO:0000256" key="7">
    <source>
        <dbReference type="ARBA" id="ARBA00033343"/>
    </source>
</evidence>
<dbReference type="InterPro" id="IPR011993">
    <property type="entry name" value="PH-like_dom_sf"/>
</dbReference>
<feature type="domain" description="Myotubularin phosphatase" evidence="10">
    <location>
        <begin position="197"/>
        <end position="628"/>
    </location>
</feature>
<evidence type="ECO:0000259" key="10">
    <source>
        <dbReference type="PROSITE" id="PS51339"/>
    </source>
</evidence>
<dbReference type="Proteomes" id="UP000261540">
    <property type="component" value="Unplaced"/>
</dbReference>
<evidence type="ECO:0000256" key="2">
    <source>
        <dbReference type="ARBA" id="ARBA00004369"/>
    </source>
</evidence>
<evidence type="ECO:0000256" key="3">
    <source>
        <dbReference type="ARBA" id="ARBA00007471"/>
    </source>
</evidence>
<feature type="binding site" evidence="8">
    <location>
        <begin position="332"/>
        <end position="333"/>
    </location>
    <ligand>
        <name>substrate</name>
    </ligand>
</feature>
<organism evidence="11 12">
    <name type="scientific">Paramormyrops kingsleyae</name>
    <dbReference type="NCBI Taxonomy" id="1676925"/>
    <lineage>
        <taxon>Eukaryota</taxon>
        <taxon>Metazoa</taxon>
        <taxon>Chordata</taxon>
        <taxon>Craniata</taxon>
        <taxon>Vertebrata</taxon>
        <taxon>Euteleostomi</taxon>
        <taxon>Actinopterygii</taxon>
        <taxon>Neopterygii</taxon>
        <taxon>Teleostei</taxon>
        <taxon>Osteoglossocephala</taxon>
        <taxon>Osteoglossomorpha</taxon>
        <taxon>Osteoglossiformes</taxon>
        <taxon>Mormyridae</taxon>
        <taxon>Paramormyrops</taxon>
    </lineage>
</organism>
<evidence type="ECO:0000256" key="4">
    <source>
        <dbReference type="ARBA" id="ARBA00018495"/>
    </source>
</evidence>
<dbReference type="SUPFAM" id="SSF52799">
    <property type="entry name" value="(Phosphotyrosine protein) phosphatases II"/>
    <property type="match status" value="1"/>
</dbReference>
<dbReference type="AlphaFoldDB" id="A0A3B3TAH1"/>
<evidence type="ECO:0000256" key="9">
    <source>
        <dbReference type="SAM" id="MobiDB-lite"/>
    </source>
</evidence>
<dbReference type="GO" id="GO:0030017">
    <property type="term" value="C:sarcomere"/>
    <property type="evidence" value="ECO:0007669"/>
    <property type="project" value="UniProtKB-SubCell"/>
</dbReference>
<dbReference type="SUPFAM" id="SSF50729">
    <property type="entry name" value="PH domain-like"/>
    <property type="match status" value="1"/>
</dbReference>
<dbReference type="InterPro" id="IPR030564">
    <property type="entry name" value="Myotubularin"/>
</dbReference>
<dbReference type="InterPro" id="IPR022587">
    <property type="entry name" value="MTMR12-like_C"/>
</dbReference>
<evidence type="ECO:0000313" key="11">
    <source>
        <dbReference type="Ensembl" id="ENSPKIP00000039306.1"/>
    </source>
</evidence>
<gene>
    <name evidence="11" type="primary">MTMR12</name>
</gene>
<dbReference type="InterPro" id="IPR029021">
    <property type="entry name" value="Prot-tyrosine_phosphatase-like"/>
</dbReference>
<dbReference type="PROSITE" id="PS51339">
    <property type="entry name" value="PPASE_MYOTUBULARIN"/>
    <property type="match status" value="1"/>
</dbReference>
<dbReference type="GO" id="GO:0016020">
    <property type="term" value="C:membrane"/>
    <property type="evidence" value="ECO:0007669"/>
    <property type="project" value="TreeGrafter"/>
</dbReference>
<evidence type="ECO:0000313" key="12">
    <source>
        <dbReference type="Proteomes" id="UP000261540"/>
    </source>
</evidence>
<evidence type="ECO:0000256" key="5">
    <source>
        <dbReference type="ARBA" id="ARBA00022490"/>
    </source>
</evidence>
<dbReference type="InterPro" id="IPR010569">
    <property type="entry name" value="Myotubularin-like_Pase_dom"/>
</dbReference>
<dbReference type="PANTHER" id="PTHR10807">
    <property type="entry name" value="MYOTUBULARIN-RELATED"/>
    <property type="match status" value="1"/>
</dbReference>
<dbReference type="Pfam" id="PF06602">
    <property type="entry name" value="Myotub-related"/>
    <property type="match status" value="1"/>
</dbReference>
<feature type="region of interest" description="Disordered" evidence="9">
    <location>
        <begin position="534"/>
        <end position="559"/>
    </location>
</feature>
<keyword evidence="5" id="KW-0963">Cytoplasm</keyword>
<dbReference type="Pfam" id="PF12578">
    <property type="entry name" value="3-PAP"/>
    <property type="match status" value="1"/>
</dbReference>
<comment type="similarity">
    <text evidence="3">Belongs to the protein-tyrosine phosphatase family. Non-receptor class myotubularin subfamily.</text>
</comment>
<protein>
    <recommendedName>
        <fullName evidence="4">Myotubularin-related protein 12</fullName>
    </recommendedName>
    <alternativeName>
        <fullName evidence="7">Inactive phosphatidylinositol 3-phosphatase 12</fullName>
    </alternativeName>
</protein>
<accession>A0A3B3TAH1</accession>
<evidence type="ECO:0000256" key="8">
    <source>
        <dbReference type="PIRSR" id="PIRSR630564-2"/>
    </source>
</evidence>
<keyword evidence="6" id="KW-0703">Sarcoplasmic reticulum</keyword>
<reference evidence="11" key="2">
    <citation type="submission" date="2025-09" db="UniProtKB">
        <authorList>
            <consortium name="Ensembl"/>
        </authorList>
    </citation>
    <scope>IDENTIFICATION</scope>
</reference>
<dbReference type="GO" id="GO:0046856">
    <property type="term" value="P:phosphatidylinositol dephosphorylation"/>
    <property type="evidence" value="ECO:0007669"/>
    <property type="project" value="TreeGrafter"/>
</dbReference>
<sequence>MFSLGSNGGKYTKPSFVSYVNPEKGNDALQEKNPVFLPGEVVFCSASPVLKCTHDDLLEGSIMGTLFCTNFRISFVSDQVLLEDVVQPFRNRLYGENDIPLTCVDQIYGDYDEKRKLITNTQMKNKHPNGIIVHCKDLRVFQFSLKLAKEEAAKKIFQGIVRHSLEPKSLRCIFAFSYCENIAGAPETQNKPRTLMFENIVDWMEEMKRTKGNCKLLEINKDFTISQKLPQFFFIPTNVLEKDLAAYQGKGVPIWCWSHHSGCALFKTASLPLVQEESFLRAQKLYMERMLNAVAHNYLYAVKAVDLSETLPSIQDIQQSYSRFKQNFLIDNIGEFWISDMKWFSTLETTRWLSIIRQCLHKAVEVVEYLEKENTNILLIEDGGTDLSCVISSLVQLMLDPHYRTLTGFQSLVQKEWVVGGHNFLERCNHLNNKDKESPVFLLFLECVWQLLQQHSLAFQFSETYLTVLSDSISVAIFSTFIFSSPYQRVSSMKTESQTHGSLLNIPSVWDWSLQFDCKSQEFLFNPLYREKSKQEKTRNKNQRPKPIRQLSLPNATPPKKYFFKEETESLRKMLRGTRISRWMHLSDSAQASVWEFYNAWQQKPLDYHGLLLPDLDGPAIRLWMQRYLRWIPEVQIFGGGDITLVNKITSLSQELEELRMELEQQVRQADPRCKSTETVNKSTIRMSCFFPFASCRSGSFKPAIPTSHCDGEMDMGHLAEREDEDTELTDNSVIRGCAD</sequence>
<evidence type="ECO:0000256" key="6">
    <source>
        <dbReference type="ARBA" id="ARBA00022951"/>
    </source>
</evidence>
<reference evidence="11" key="1">
    <citation type="submission" date="2025-08" db="UniProtKB">
        <authorList>
            <consortium name="Ensembl"/>
        </authorList>
    </citation>
    <scope>IDENTIFICATION</scope>
</reference>
<dbReference type="GeneTree" id="ENSGT00940000160263"/>
<dbReference type="STRING" id="1676925.ENSPKIP00000039306"/>
<dbReference type="GO" id="GO:0016529">
    <property type="term" value="C:sarcoplasmic reticulum"/>
    <property type="evidence" value="ECO:0007669"/>
    <property type="project" value="UniProtKB-SubCell"/>
</dbReference>
<proteinExistence type="inferred from homology"/>
<comment type="subcellular location">
    <subcellularLocation>
        <location evidence="1">Cytoplasm</location>
        <location evidence="1">Myofibril</location>
        <location evidence="1">Sarcomere</location>
    </subcellularLocation>
    <subcellularLocation>
        <location evidence="2">Sarcoplasmic reticulum</location>
    </subcellularLocation>
</comment>
<evidence type="ECO:0000256" key="1">
    <source>
        <dbReference type="ARBA" id="ARBA00004204"/>
    </source>
</evidence>
<dbReference type="PANTHER" id="PTHR10807:SF37">
    <property type="entry name" value="MYOTUBULARIN-RELATED PROTEIN 12"/>
    <property type="match status" value="1"/>
</dbReference>
<name>A0A3B3TAH1_9TELE</name>
<keyword evidence="12" id="KW-1185">Reference proteome</keyword>
<dbReference type="Ensembl" id="ENSPKIT00000020308.1">
    <property type="protein sequence ID" value="ENSPKIP00000039306.1"/>
    <property type="gene ID" value="ENSPKIG00000016715.1"/>
</dbReference>